<dbReference type="Proteomes" id="UP000001572">
    <property type="component" value="Chromosome"/>
</dbReference>
<sequence length="103" mass="11496">MEERTKNLLGLGMKSGSLISGEENCKKELKKGKVYLILLAKDSSDNTTKLFNDKCTYYQVPIRTVGTKEILGNCIGKSSRAVVGIKDKKFASRLMEYIDENSL</sequence>
<dbReference type="EMBL" id="CP000724">
    <property type="protein sequence ID" value="ABR48826.1"/>
    <property type="molecule type" value="Genomic_DNA"/>
</dbReference>
<dbReference type="HOGENOM" id="CLU_157804_0_0_9"/>
<dbReference type="eggNOG" id="COG1358">
    <property type="taxonomic scope" value="Bacteria"/>
</dbReference>
<name>A6TRK8_ALKMQ</name>
<evidence type="ECO:0000313" key="2">
    <source>
        <dbReference type="EMBL" id="ABR48826.1"/>
    </source>
</evidence>
<keyword evidence="2" id="KW-0689">Ribosomal protein</keyword>
<keyword evidence="3" id="KW-1185">Reference proteome</keyword>
<proteinExistence type="predicted"/>
<keyword evidence="2" id="KW-0687">Ribonucleoprotein</keyword>
<dbReference type="Gene3D" id="3.30.1330.30">
    <property type="match status" value="1"/>
</dbReference>
<reference evidence="3" key="1">
    <citation type="journal article" date="2016" name="Genome Announc.">
        <title>Complete genome sequence of Alkaliphilus metalliredigens strain QYMF, an alkaliphilic and metal-reducing bacterium isolated from borax-contaminated leachate ponds.</title>
        <authorList>
            <person name="Hwang C."/>
            <person name="Copeland A."/>
            <person name="Lucas S."/>
            <person name="Lapidus A."/>
            <person name="Barry K."/>
            <person name="Detter J.C."/>
            <person name="Glavina Del Rio T."/>
            <person name="Hammon N."/>
            <person name="Israni S."/>
            <person name="Dalin E."/>
            <person name="Tice H."/>
            <person name="Pitluck S."/>
            <person name="Chertkov O."/>
            <person name="Brettin T."/>
            <person name="Bruce D."/>
            <person name="Han C."/>
            <person name="Schmutz J."/>
            <person name="Larimer F."/>
            <person name="Land M.L."/>
            <person name="Hauser L."/>
            <person name="Kyrpides N."/>
            <person name="Mikhailova N."/>
            <person name="Ye Q."/>
            <person name="Zhou J."/>
            <person name="Richardson P."/>
            <person name="Fields M.W."/>
        </authorList>
    </citation>
    <scope>NUCLEOTIDE SEQUENCE [LARGE SCALE GENOMIC DNA]</scope>
    <source>
        <strain evidence="3">QYMF</strain>
    </source>
</reference>
<organism evidence="2 3">
    <name type="scientific">Alkaliphilus metalliredigens (strain QYMF)</name>
    <dbReference type="NCBI Taxonomy" id="293826"/>
    <lineage>
        <taxon>Bacteria</taxon>
        <taxon>Bacillati</taxon>
        <taxon>Bacillota</taxon>
        <taxon>Clostridia</taxon>
        <taxon>Peptostreptococcales</taxon>
        <taxon>Natronincolaceae</taxon>
        <taxon>Alkaliphilus</taxon>
    </lineage>
</organism>
<evidence type="ECO:0000313" key="3">
    <source>
        <dbReference type="Proteomes" id="UP000001572"/>
    </source>
</evidence>
<dbReference type="InterPro" id="IPR029064">
    <property type="entry name" value="Ribosomal_eL30-like_sf"/>
</dbReference>
<protein>
    <submittedName>
        <fullName evidence="2">Ribosomal protein L7Ae/L30e/S12e/Gadd45</fullName>
    </submittedName>
</protein>
<dbReference type="InterPro" id="IPR004038">
    <property type="entry name" value="Ribosomal_eL8/eL30/eS12/Gad45"/>
</dbReference>
<dbReference type="STRING" id="293826.Amet_2674"/>
<dbReference type="RefSeq" id="WP_012063799.1">
    <property type="nucleotide sequence ID" value="NC_009633.1"/>
</dbReference>
<dbReference type="GO" id="GO:0005840">
    <property type="term" value="C:ribosome"/>
    <property type="evidence" value="ECO:0007669"/>
    <property type="project" value="UniProtKB-KW"/>
</dbReference>
<dbReference type="Pfam" id="PF01248">
    <property type="entry name" value="Ribosomal_L7Ae"/>
    <property type="match status" value="1"/>
</dbReference>
<dbReference type="AlphaFoldDB" id="A6TRK8"/>
<gene>
    <name evidence="2" type="ordered locus">Amet_2674</name>
</gene>
<feature type="domain" description="Ribosomal protein eL8/eL30/eS12/Gadd45" evidence="1">
    <location>
        <begin position="6"/>
        <end position="91"/>
    </location>
</feature>
<dbReference type="KEGG" id="amt:Amet_2674"/>
<evidence type="ECO:0000259" key="1">
    <source>
        <dbReference type="Pfam" id="PF01248"/>
    </source>
</evidence>
<accession>A6TRK8</accession>
<dbReference type="SUPFAM" id="SSF55315">
    <property type="entry name" value="L30e-like"/>
    <property type="match status" value="1"/>
</dbReference>